<dbReference type="SMART" id="SM00343">
    <property type="entry name" value="ZnF_C2HC"/>
    <property type="match status" value="1"/>
</dbReference>
<dbReference type="EMBL" id="BQNB010009432">
    <property type="protein sequence ID" value="GJS63451.1"/>
    <property type="molecule type" value="Genomic_DNA"/>
</dbReference>
<feature type="domain" description="CCHC-type" evidence="3">
    <location>
        <begin position="168"/>
        <end position="184"/>
    </location>
</feature>
<keyword evidence="5" id="KW-1185">Reference proteome</keyword>
<keyword evidence="1" id="KW-0862">Zinc</keyword>
<dbReference type="GO" id="GO:0003964">
    <property type="term" value="F:RNA-directed DNA polymerase activity"/>
    <property type="evidence" value="ECO:0007669"/>
    <property type="project" value="UniProtKB-KW"/>
</dbReference>
<keyword evidence="4" id="KW-0808">Transferase</keyword>
<dbReference type="Gene3D" id="4.10.60.10">
    <property type="entry name" value="Zinc finger, CCHC-type"/>
    <property type="match status" value="1"/>
</dbReference>
<dbReference type="Proteomes" id="UP001151760">
    <property type="component" value="Unassembled WGS sequence"/>
</dbReference>
<dbReference type="Pfam" id="PF03732">
    <property type="entry name" value="Retrotrans_gag"/>
    <property type="match status" value="1"/>
</dbReference>
<dbReference type="PROSITE" id="PS50158">
    <property type="entry name" value="ZF_CCHC"/>
    <property type="match status" value="1"/>
</dbReference>
<evidence type="ECO:0000313" key="4">
    <source>
        <dbReference type="EMBL" id="GJS63451.1"/>
    </source>
</evidence>
<evidence type="ECO:0000256" key="1">
    <source>
        <dbReference type="PROSITE-ProRule" id="PRU00047"/>
    </source>
</evidence>
<accession>A0ABQ4XF70</accession>
<comment type="caution">
    <text evidence="4">The sequence shown here is derived from an EMBL/GenBank/DDBJ whole genome shotgun (WGS) entry which is preliminary data.</text>
</comment>
<keyword evidence="4" id="KW-0695">RNA-directed DNA polymerase</keyword>
<proteinExistence type="predicted"/>
<dbReference type="InterPro" id="IPR001878">
    <property type="entry name" value="Znf_CCHC"/>
</dbReference>
<feature type="compositionally biased region" description="Basic and acidic residues" evidence="2">
    <location>
        <begin position="102"/>
        <end position="128"/>
    </location>
</feature>
<evidence type="ECO:0000259" key="3">
    <source>
        <dbReference type="PROSITE" id="PS50158"/>
    </source>
</evidence>
<dbReference type="Pfam" id="PF00098">
    <property type="entry name" value="zf-CCHC"/>
    <property type="match status" value="1"/>
</dbReference>
<feature type="region of interest" description="Disordered" evidence="2">
    <location>
        <begin position="102"/>
        <end position="129"/>
    </location>
</feature>
<gene>
    <name evidence="4" type="ORF">Tco_0678015</name>
</gene>
<sequence length="269" mass="30406">MLGGALTWWNSYVRTVRYDAAYGMPWKTLMKMMTENYFPRSKIKKLATEMWNFVKKDESDKVEKYTGGLPDSIQGCVMASKPKMLQEAIELTRSLMDQKLRTHATRQAENKRKMDNNSRSNHAEESPYKRQNVARAYFVRPGEKREYAGTLPLCNKCKFPHNGSCATKCTNCKRVGHLARDCRSPDAVNTQRAPRTVQKTARNGEAHGRAYALGGGEPNNDSNVVTGDFSKKFYNSIGRVPNHYSSSIGKTRGLLSFSRGIGWECLITV</sequence>
<reference evidence="4" key="2">
    <citation type="submission" date="2022-01" db="EMBL/GenBank/DDBJ databases">
        <authorList>
            <person name="Yamashiro T."/>
            <person name="Shiraishi A."/>
            <person name="Satake H."/>
            <person name="Nakayama K."/>
        </authorList>
    </citation>
    <scope>NUCLEOTIDE SEQUENCE</scope>
</reference>
<evidence type="ECO:0000256" key="2">
    <source>
        <dbReference type="SAM" id="MobiDB-lite"/>
    </source>
</evidence>
<keyword evidence="1" id="KW-0479">Metal-binding</keyword>
<reference evidence="4" key="1">
    <citation type="journal article" date="2022" name="Int. J. Mol. Sci.">
        <title>Draft Genome of Tanacetum Coccineum: Genomic Comparison of Closely Related Tanacetum-Family Plants.</title>
        <authorList>
            <person name="Yamashiro T."/>
            <person name="Shiraishi A."/>
            <person name="Nakayama K."/>
            <person name="Satake H."/>
        </authorList>
    </citation>
    <scope>NUCLEOTIDE SEQUENCE</scope>
</reference>
<name>A0ABQ4XF70_9ASTR</name>
<keyword evidence="1" id="KW-0863">Zinc-finger</keyword>
<protein>
    <submittedName>
        <fullName evidence="4">Reverse transcriptase domain-containing protein</fullName>
    </submittedName>
</protein>
<organism evidence="4 5">
    <name type="scientific">Tanacetum coccineum</name>
    <dbReference type="NCBI Taxonomy" id="301880"/>
    <lineage>
        <taxon>Eukaryota</taxon>
        <taxon>Viridiplantae</taxon>
        <taxon>Streptophyta</taxon>
        <taxon>Embryophyta</taxon>
        <taxon>Tracheophyta</taxon>
        <taxon>Spermatophyta</taxon>
        <taxon>Magnoliopsida</taxon>
        <taxon>eudicotyledons</taxon>
        <taxon>Gunneridae</taxon>
        <taxon>Pentapetalae</taxon>
        <taxon>asterids</taxon>
        <taxon>campanulids</taxon>
        <taxon>Asterales</taxon>
        <taxon>Asteraceae</taxon>
        <taxon>Asteroideae</taxon>
        <taxon>Anthemideae</taxon>
        <taxon>Anthemidinae</taxon>
        <taxon>Tanacetum</taxon>
    </lineage>
</organism>
<dbReference type="InterPro" id="IPR005162">
    <property type="entry name" value="Retrotrans_gag_dom"/>
</dbReference>
<keyword evidence="4" id="KW-0548">Nucleotidyltransferase</keyword>
<evidence type="ECO:0000313" key="5">
    <source>
        <dbReference type="Proteomes" id="UP001151760"/>
    </source>
</evidence>